<evidence type="ECO:0000256" key="1">
    <source>
        <dbReference type="ARBA" id="ARBA00022806"/>
    </source>
</evidence>
<proteinExistence type="predicted"/>
<dbReference type="SUPFAM" id="SSF52540">
    <property type="entry name" value="P-loop containing nucleoside triphosphate hydrolases"/>
    <property type="match status" value="1"/>
</dbReference>
<organism evidence="5 6">
    <name type="scientific">Macrophomina phaseolina (strain MS6)</name>
    <name type="common">Charcoal rot fungus</name>
    <dbReference type="NCBI Taxonomy" id="1126212"/>
    <lineage>
        <taxon>Eukaryota</taxon>
        <taxon>Fungi</taxon>
        <taxon>Dikarya</taxon>
        <taxon>Ascomycota</taxon>
        <taxon>Pezizomycotina</taxon>
        <taxon>Dothideomycetes</taxon>
        <taxon>Dothideomycetes incertae sedis</taxon>
        <taxon>Botryosphaeriales</taxon>
        <taxon>Botryosphaeriaceae</taxon>
        <taxon>Macrophomina</taxon>
    </lineage>
</organism>
<dbReference type="eggNOG" id="KOG1802">
    <property type="taxonomic scope" value="Eukaryota"/>
</dbReference>
<dbReference type="InterPro" id="IPR007855">
    <property type="entry name" value="RDRP"/>
</dbReference>
<dbReference type="InterPro" id="IPR041679">
    <property type="entry name" value="DNA2/NAM7-like_C"/>
</dbReference>
<dbReference type="GO" id="GO:0004386">
    <property type="term" value="F:helicase activity"/>
    <property type="evidence" value="ECO:0007669"/>
    <property type="project" value="InterPro"/>
</dbReference>
<accession>K2ST15</accession>
<feature type="domain" description="DNA2/NAM7 helicase helicase" evidence="3">
    <location>
        <begin position="1289"/>
        <end position="1364"/>
    </location>
</feature>
<dbReference type="eggNOG" id="KOG0988">
    <property type="taxonomic scope" value="Eukaryota"/>
</dbReference>
<dbReference type="Pfam" id="PF13086">
    <property type="entry name" value="AAA_11"/>
    <property type="match status" value="1"/>
</dbReference>
<evidence type="ECO:0000259" key="2">
    <source>
        <dbReference type="Pfam" id="PF05183"/>
    </source>
</evidence>
<evidence type="ECO:0000259" key="3">
    <source>
        <dbReference type="Pfam" id="PF13086"/>
    </source>
</evidence>
<dbReference type="GO" id="GO:0003968">
    <property type="term" value="F:RNA-directed RNA polymerase activity"/>
    <property type="evidence" value="ECO:0007669"/>
    <property type="project" value="UniProtKB-KW"/>
</dbReference>
<dbReference type="InterPro" id="IPR057596">
    <property type="entry name" value="RDRP_core"/>
</dbReference>
<keyword evidence="1" id="KW-0067">ATP-binding</keyword>
<dbReference type="InterPro" id="IPR027417">
    <property type="entry name" value="P-loop_NTPase"/>
</dbReference>
<dbReference type="PANTHER" id="PTHR23079">
    <property type="entry name" value="RNA-DEPENDENT RNA POLYMERASE"/>
    <property type="match status" value="1"/>
</dbReference>
<dbReference type="STRING" id="1126212.K2ST15"/>
<dbReference type="EMBL" id="AHHD01000103">
    <property type="protein sequence ID" value="EKG19860.1"/>
    <property type="molecule type" value="Genomic_DNA"/>
</dbReference>
<evidence type="ECO:0000313" key="5">
    <source>
        <dbReference type="EMBL" id="EKG19860.1"/>
    </source>
</evidence>
<gene>
    <name evidence="5" type="ORF">MPH_02862</name>
</gene>
<evidence type="ECO:0000313" key="6">
    <source>
        <dbReference type="Proteomes" id="UP000007129"/>
    </source>
</evidence>
<reference evidence="5 6" key="1">
    <citation type="journal article" date="2012" name="BMC Genomics">
        <title>Tools to kill: Genome of one of the most destructive plant pathogenic fungi Macrophomina phaseolina.</title>
        <authorList>
            <person name="Islam M.S."/>
            <person name="Haque M.S."/>
            <person name="Islam M.M."/>
            <person name="Emdad E.M."/>
            <person name="Halim A."/>
            <person name="Hossen Q.M.M."/>
            <person name="Hossain M.Z."/>
            <person name="Ahmed B."/>
            <person name="Rahim S."/>
            <person name="Rahman M.S."/>
            <person name="Alam M.M."/>
            <person name="Hou S."/>
            <person name="Wan X."/>
            <person name="Saito J.A."/>
            <person name="Alam M."/>
        </authorList>
    </citation>
    <scope>NUCLEOTIDE SEQUENCE [LARGE SCALE GENOMIC DNA]</scope>
    <source>
        <strain evidence="5 6">MS6</strain>
    </source>
</reference>
<keyword evidence="1" id="KW-0378">Hydrolase</keyword>
<protein>
    <submittedName>
        <fullName evidence="5">PhoH-like protein</fullName>
    </submittedName>
</protein>
<dbReference type="GO" id="GO:0030422">
    <property type="term" value="P:siRNA processing"/>
    <property type="evidence" value="ECO:0007669"/>
    <property type="project" value="TreeGrafter"/>
</dbReference>
<feature type="domain" description="DNA2/NAM7 helicase-like C-terminal" evidence="4">
    <location>
        <begin position="1373"/>
        <end position="1571"/>
    </location>
</feature>
<comment type="caution">
    <text evidence="5">The sequence shown here is derived from an EMBL/GenBank/DDBJ whole genome shotgun (WGS) entry which is preliminary data.</text>
</comment>
<dbReference type="Proteomes" id="UP000007129">
    <property type="component" value="Unassembled WGS sequence"/>
</dbReference>
<dbReference type="Pfam" id="PF13087">
    <property type="entry name" value="AAA_12"/>
    <property type="match status" value="1"/>
</dbReference>
<dbReference type="Gene3D" id="3.40.50.300">
    <property type="entry name" value="P-loop containing nucleotide triphosphate hydrolases"/>
    <property type="match status" value="2"/>
</dbReference>
<dbReference type="InterPro" id="IPR041677">
    <property type="entry name" value="DNA2/NAM7_AAA_11"/>
</dbReference>
<dbReference type="GO" id="GO:0003723">
    <property type="term" value="F:RNA binding"/>
    <property type="evidence" value="ECO:0007669"/>
    <property type="project" value="UniProtKB-KW"/>
</dbReference>
<dbReference type="PANTHER" id="PTHR23079:SF55">
    <property type="entry name" value="RNA-DIRECTED RNA POLYMERASE"/>
    <property type="match status" value="1"/>
</dbReference>
<evidence type="ECO:0000259" key="4">
    <source>
        <dbReference type="Pfam" id="PF13087"/>
    </source>
</evidence>
<keyword evidence="1" id="KW-0347">Helicase</keyword>
<dbReference type="HOGENOM" id="CLU_002184_0_0_1"/>
<keyword evidence="1" id="KW-0547">Nucleotide-binding</keyword>
<name>K2ST15_MACPH</name>
<dbReference type="InParanoid" id="K2ST15"/>
<sequence>MEQVPVRETADYISRLLKSGIRFNGVHYNFYGHSNSQLKTRSCVLFADTRAAIHRKIESLGDFSKMTTVGKKAKRIGLLFSSAEMGVELAPERCADIPDVEANDYIFTDGCGLISPHLARSLVQSVHIAFRNVKYIPSVFQIRYRGYKGVLSLDPSMGSQCLAKFRSSMKKFRGGDDLTLSVVDYSKPYTFGYLNDEVVLLLHALRVPDEVFLRKQAEHLHFLESVTRLDVRMCFRFLSYCNRLDLAERLLISGVEAVERDVRKMVGQEYERMLTKRNEQRCRILIPQSRLLFGVCDTKGLLKEGECVVRVTMDGDGQAQTIVGTQVLVTRNPCLHPGDLQKFRAVFHPELSHLVDCVVFPTAGKRPSADLMSGGDLDGDKFFVCWDKDLIPTVASQPAEYPGPKAQIALKPITEDDRIDYFAQYSNMSLGRVKNLFLAWARLHGPLSPQCQQLNRLFSLCVDGNRIKIPQDLQDPPKGPVPSPGLIVDRLHEQASAIIQRSLSEPAIYHGYSSNAVELISSRDDLTLSEFELITLTYNWCVHQKVEMLHFLPFFDLNKLMDEQKAWVLSRVPPTLESAGLIMNSLHHSNLLQSEELRRFGLDHPGLHWKRAYDSSIDRLDTFFNSASRTLELFHKKLIVLRIDERLSIAIFVPQKIEKSTEFAVDGRVRVFAFPHSKEDSNAARRVIPTKVNYRLFCDDNIFQLYENKRAQTWIFLTRGQFDDAPFRNVKDRGDRRRVKQATIDAGINYQCRASIDLGRMGRDIQKHMGRINRAGIEGAEIYVISNRDVSSLRQLDLWLELVDTQDVIPLFQQAPRQYTVPHLNGLDWTSEPSVIVDIARDGKLASVEKLSNAEELWSLLRWLARFDHRVRLLEIYNFLSTSNHYRQVKISEQELARTMLHFLCECPFLTRPYFRSDIWLSNKHSLCADWTTTMPSLLKELILSSEVMGSFMKEPYAIALGCITEMTFQLFGELVETISLSVHSADLAMELLFELQARAHHLLSGTTKAVERFTKSLLGIALDHIGEAMSSARVNDALVDVTRIPGKDGGTWIECRLRIDQQTALLRVGDHVQLVAASPPSNAVLDRRYAMAVLVEGSERGKARMRCIHHTPPFLEECSWKIKNCGSFVTSKTMMDAVVQLYSQREICSILYGPMTETETTTGLPTAAPCTNSDTPNDPSLNESQLAAVSAALKHPLCLLWGPPGTGKTRTIVAILIQLLLRESTGRVLVTAPTHNAVDNVLRKFLELKGIAQTKMTPLRVSTDVAKVSEELRPYTCDAMMGKDINEHFDARKKAAKRIKDARLIFTTCIGAGLGLLRGESFDTVLVDEASQQTEPASLVPLTKGCEHAVLVGDHVQLRATVQMQSLVTDFDISLFESLYEAADSPGLAKVMINVQYRIHRQICAFSSKEFYQERLHTAAQDDARPLPASAFPWPALPSGHPARMALIPCASPEDIGRKSKSNRGQALLCREVCSHLLSFSPGSTPATSLTVAVLTPYSRQRELLKQMLPKSGMLEISSIDGYQGREADVVVFVTTRCNVHGQLGFLSDMRRLNVTMTRAKAGVVIIGHKDTLCGGAESDTPSKQIWRRLLASCREMELGVETESNG</sequence>
<dbReference type="Pfam" id="PF05183">
    <property type="entry name" value="RdRP"/>
    <property type="match status" value="1"/>
</dbReference>
<dbReference type="VEuPathDB" id="FungiDB:MPH_02862"/>
<dbReference type="InterPro" id="IPR047187">
    <property type="entry name" value="SF1_C_Upf1"/>
</dbReference>
<dbReference type="CDD" id="cd18808">
    <property type="entry name" value="SF1_C_Upf1"/>
    <property type="match status" value="1"/>
</dbReference>
<feature type="domain" description="RDRP core" evidence="2">
    <location>
        <begin position="11"/>
        <end position="472"/>
    </location>
</feature>
<dbReference type="OrthoDB" id="6513042at2759"/>
<dbReference type="GO" id="GO:0031380">
    <property type="term" value="C:nuclear RNA-directed RNA polymerase complex"/>
    <property type="evidence" value="ECO:0007669"/>
    <property type="project" value="TreeGrafter"/>
</dbReference>